<dbReference type="STRING" id="1387353.BSF38_03412"/>
<dbReference type="RefSeq" id="WP_145952183.1">
    <property type="nucleotide sequence ID" value="NZ_CP019082.1"/>
</dbReference>
<dbReference type="OrthoDB" id="9934260at2"/>
<protein>
    <submittedName>
        <fullName evidence="1">Uncharacterized protein</fullName>
    </submittedName>
</protein>
<proteinExistence type="predicted"/>
<name>A0A1U7CSH1_9BACT</name>
<sequence length="104" mass="12075">MNPHEIVIEGTVQADGTLVLDEPARLPAGRVQIIVQPLSSLPQGDPFWDMMQSIWAGQKARGFVPRSAEQVEAERRETREHWEERLQAIERLREESRRLREQHP</sequence>
<evidence type="ECO:0000313" key="1">
    <source>
        <dbReference type="EMBL" id="APW61882.1"/>
    </source>
</evidence>
<keyword evidence="2" id="KW-1185">Reference proteome</keyword>
<reference evidence="2" key="1">
    <citation type="submission" date="2016-12" db="EMBL/GenBank/DDBJ databases">
        <title>Comparative genomics of four Isosphaeraceae planctomycetes: a common pool of plasmids and glycoside hydrolase genes.</title>
        <authorList>
            <person name="Ivanova A."/>
        </authorList>
    </citation>
    <scope>NUCLEOTIDE SEQUENCE [LARGE SCALE GENOMIC DNA]</scope>
    <source>
        <strain evidence="2">PX4</strain>
    </source>
</reference>
<gene>
    <name evidence="1" type="ORF">BSF38_03412</name>
</gene>
<accession>A0A1U7CSH1</accession>
<dbReference type="EMBL" id="CP019082">
    <property type="protein sequence ID" value="APW61882.1"/>
    <property type="molecule type" value="Genomic_DNA"/>
</dbReference>
<organism evidence="1 2">
    <name type="scientific">Paludisphaera borealis</name>
    <dbReference type="NCBI Taxonomy" id="1387353"/>
    <lineage>
        <taxon>Bacteria</taxon>
        <taxon>Pseudomonadati</taxon>
        <taxon>Planctomycetota</taxon>
        <taxon>Planctomycetia</taxon>
        <taxon>Isosphaerales</taxon>
        <taxon>Isosphaeraceae</taxon>
        <taxon>Paludisphaera</taxon>
    </lineage>
</organism>
<dbReference type="KEGG" id="pbor:BSF38_03412"/>
<evidence type="ECO:0000313" key="2">
    <source>
        <dbReference type="Proteomes" id="UP000186309"/>
    </source>
</evidence>
<dbReference type="Proteomes" id="UP000186309">
    <property type="component" value="Chromosome"/>
</dbReference>
<dbReference type="AlphaFoldDB" id="A0A1U7CSH1"/>